<organism evidence="2 3">
    <name type="scientific">Enterococcus faecalis</name>
    <name type="common">Streptococcus faecalis</name>
    <dbReference type="NCBI Taxonomy" id="1351"/>
    <lineage>
        <taxon>Bacteria</taxon>
        <taxon>Bacillati</taxon>
        <taxon>Bacillota</taxon>
        <taxon>Bacilli</taxon>
        <taxon>Lactobacillales</taxon>
        <taxon>Enterococcaceae</taxon>
        <taxon>Enterococcus</taxon>
    </lineage>
</organism>
<feature type="signal peptide" evidence="1">
    <location>
        <begin position="1"/>
        <end position="29"/>
    </location>
</feature>
<dbReference type="EMBL" id="UGIX01000001">
    <property type="protein sequence ID" value="STP63137.1"/>
    <property type="molecule type" value="Genomic_DNA"/>
</dbReference>
<reference evidence="2 3" key="1">
    <citation type="submission" date="2018-06" db="EMBL/GenBank/DDBJ databases">
        <authorList>
            <consortium name="Pathogen Informatics"/>
            <person name="Doyle S."/>
        </authorList>
    </citation>
    <scope>NUCLEOTIDE SEQUENCE [LARGE SCALE GENOMIC DNA]</scope>
    <source>
        <strain evidence="2 3">NCTC13379</strain>
    </source>
</reference>
<accession>A0AAX2KMA3</accession>
<evidence type="ECO:0000256" key="1">
    <source>
        <dbReference type="SAM" id="SignalP"/>
    </source>
</evidence>
<dbReference type="PROSITE" id="PS51257">
    <property type="entry name" value="PROKAR_LIPOPROTEIN"/>
    <property type="match status" value="1"/>
</dbReference>
<evidence type="ECO:0000313" key="2">
    <source>
        <dbReference type="EMBL" id="STP63137.1"/>
    </source>
</evidence>
<keyword evidence="1" id="KW-0732">Signal</keyword>
<dbReference type="Proteomes" id="UP000254396">
    <property type="component" value="Unassembled WGS sequence"/>
</dbReference>
<dbReference type="AlphaFoldDB" id="A0AAX2KMA3"/>
<protein>
    <recommendedName>
        <fullName evidence="4">Lipoprotein</fullName>
    </recommendedName>
</protein>
<sequence length="64" mass="7082">MKLFIGKKWLLLTAATLLLSGCASLEQKAQDISNDGTGNLLKLFRTIIVYQLNLSVMLMEIPPC</sequence>
<gene>
    <name evidence="2" type="ORF">NCTC13379_00013</name>
</gene>
<evidence type="ECO:0000313" key="3">
    <source>
        <dbReference type="Proteomes" id="UP000254396"/>
    </source>
</evidence>
<feature type="chain" id="PRO_5043757680" description="Lipoprotein" evidence="1">
    <location>
        <begin position="30"/>
        <end position="64"/>
    </location>
</feature>
<evidence type="ECO:0008006" key="4">
    <source>
        <dbReference type="Google" id="ProtNLM"/>
    </source>
</evidence>
<proteinExistence type="predicted"/>
<name>A0AAX2KMA3_ENTFL</name>
<comment type="caution">
    <text evidence="2">The sequence shown here is derived from an EMBL/GenBank/DDBJ whole genome shotgun (WGS) entry which is preliminary data.</text>
</comment>